<evidence type="ECO:0000313" key="7">
    <source>
        <dbReference type="EMBL" id="SPE30663.1"/>
    </source>
</evidence>
<protein>
    <submittedName>
        <fullName evidence="7">Membrane protein, TerC family</fullName>
    </submittedName>
</protein>
<dbReference type="OrthoDB" id="9783692at2"/>
<evidence type="ECO:0000313" key="8">
    <source>
        <dbReference type="Proteomes" id="UP000239735"/>
    </source>
</evidence>
<keyword evidence="4 6" id="KW-1133">Transmembrane helix</keyword>
<dbReference type="Pfam" id="PF03741">
    <property type="entry name" value="TerC"/>
    <property type="match status" value="1"/>
</dbReference>
<evidence type="ECO:0000256" key="2">
    <source>
        <dbReference type="ARBA" id="ARBA00007511"/>
    </source>
</evidence>
<dbReference type="EMBL" id="OKRB01000141">
    <property type="protein sequence ID" value="SPE30663.1"/>
    <property type="molecule type" value="Genomic_DNA"/>
</dbReference>
<evidence type="ECO:0000256" key="1">
    <source>
        <dbReference type="ARBA" id="ARBA00004141"/>
    </source>
</evidence>
<dbReference type="AlphaFoldDB" id="A0A2N9M5A9"/>
<dbReference type="GO" id="GO:0016020">
    <property type="term" value="C:membrane"/>
    <property type="evidence" value="ECO:0007669"/>
    <property type="project" value="UniProtKB-SubCell"/>
</dbReference>
<name>A0A2N9M5A9_9BACT</name>
<dbReference type="InterPro" id="IPR005496">
    <property type="entry name" value="Integral_membrane_TerC"/>
</dbReference>
<feature type="transmembrane region" description="Helical" evidence="6">
    <location>
        <begin position="6"/>
        <end position="27"/>
    </location>
</feature>
<evidence type="ECO:0000256" key="3">
    <source>
        <dbReference type="ARBA" id="ARBA00022692"/>
    </source>
</evidence>
<feature type="transmembrane region" description="Helical" evidence="6">
    <location>
        <begin position="261"/>
        <end position="279"/>
    </location>
</feature>
<evidence type="ECO:0000256" key="5">
    <source>
        <dbReference type="ARBA" id="ARBA00023136"/>
    </source>
</evidence>
<accession>A0A2N9M5A9</accession>
<feature type="transmembrane region" description="Helical" evidence="6">
    <location>
        <begin position="204"/>
        <end position="224"/>
    </location>
</feature>
<evidence type="ECO:0000256" key="4">
    <source>
        <dbReference type="ARBA" id="ARBA00022989"/>
    </source>
</evidence>
<keyword evidence="3 6" id="KW-0812">Transmembrane</keyword>
<feature type="transmembrane region" description="Helical" evidence="6">
    <location>
        <begin position="236"/>
        <end position="255"/>
    </location>
</feature>
<feature type="transmembrane region" description="Helical" evidence="6">
    <location>
        <begin position="105"/>
        <end position="128"/>
    </location>
</feature>
<reference evidence="8" key="1">
    <citation type="submission" date="2018-02" db="EMBL/GenBank/DDBJ databases">
        <authorList>
            <person name="Hausmann B."/>
        </authorList>
    </citation>
    <scope>NUCLEOTIDE SEQUENCE [LARGE SCALE GENOMIC DNA]</scope>
    <source>
        <strain evidence="8">Peat soil MAG SbA5</strain>
    </source>
</reference>
<feature type="transmembrane region" description="Helical" evidence="6">
    <location>
        <begin position="134"/>
        <end position="151"/>
    </location>
</feature>
<organism evidence="7 8">
    <name type="scientific">Candidatus Sulfuritelmatomonas gaucii</name>
    <dbReference type="NCBI Taxonomy" id="2043161"/>
    <lineage>
        <taxon>Bacteria</taxon>
        <taxon>Pseudomonadati</taxon>
        <taxon>Acidobacteriota</taxon>
        <taxon>Terriglobia</taxon>
        <taxon>Terriglobales</taxon>
        <taxon>Acidobacteriaceae</taxon>
        <taxon>Candidatus Sulfuritelmatomonas</taxon>
    </lineage>
</organism>
<comment type="similarity">
    <text evidence="2">Belongs to the TerC family.</text>
</comment>
<feature type="transmembrane region" description="Helical" evidence="6">
    <location>
        <begin position="73"/>
        <end position="93"/>
    </location>
</feature>
<sequence>MIAGVSWAWWAGFHAVVAALLVADSWLPGHRRESRHAQAFIWIGTAGVALAAVAFACWIAVAMGRQTALEFVAGYTIEASLSVDNLFVFLILFEGFRIGRQRQHTALLWGIWGAFVLRAVFIAAGVTLLRRFEWVAWIFGLLLLYAAWRLVRSGSPRSAIPAWIGRFQPAKGSLIPVIIAVEITDVLFATDSIPAVLSVTHNPFVAYTSNVAAILGLRSLYFGLAVMLERFRGLHYGLAAILAFAALKMLAARWVAVPVTLSLAVIGGILAVCAAVTAVSERMSKPEN</sequence>
<dbReference type="PANTHER" id="PTHR30238:SF0">
    <property type="entry name" value="THYLAKOID MEMBRANE PROTEIN TERC, CHLOROPLASTIC"/>
    <property type="match status" value="1"/>
</dbReference>
<gene>
    <name evidence="7" type="primary">alx</name>
    <name evidence="7" type="ORF">SBA5_80032</name>
</gene>
<comment type="subcellular location">
    <subcellularLocation>
        <location evidence="1">Membrane</location>
        <topology evidence="1">Multi-pass membrane protein</topology>
    </subcellularLocation>
</comment>
<proteinExistence type="inferred from homology"/>
<keyword evidence="5 6" id="KW-0472">Membrane</keyword>
<dbReference type="Proteomes" id="UP000239735">
    <property type="component" value="Unassembled WGS sequence"/>
</dbReference>
<dbReference type="PANTHER" id="PTHR30238">
    <property type="entry name" value="MEMBRANE BOUND PREDICTED REDOX MODULATOR"/>
    <property type="match status" value="1"/>
</dbReference>
<feature type="transmembrane region" description="Helical" evidence="6">
    <location>
        <begin position="39"/>
        <end position="61"/>
    </location>
</feature>
<feature type="transmembrane region" description="Helical" evidence="6">
    <location>
        <begin position="172"/>
        <end position="189"/>
    </location>
</feature>
<evidence type="ECO:0000256" key="6">
    <source>
        <dbReference type="SAM" id="Phobius"/>
    </source>
</evidence>